<comment type="caution">
    <text evidence="1">The sequence shown here is derived from an EMBL/GenBank/DDBJ whole genome shotgun (WGS) entry which is preliminary data.</text>
</comment>
<dbReference type="EMBL" id="JANHOG010001438">
    <property type="protein sequence ID" value="KAJ3537063.1"/>
    <property type="molecule type" value="Genomic_DNA"/>
</dbReference>
<name>A0ACC1SCX2_9APHY</name>
<gene>
    <name evidence="1" type="ORF">NM688_g6740</name>
</gene>
<dbReference type="Proteomes" id="UP001148662">
    <property type="component" value="Unassembled WGS sequence"/>
</dbReference>
<evidence type="ECO:0000313" key="2">
    <source>
        <dbReference type="Proteomes" id="UP001148662"/>
    </source>
</evidence>
<sequence>MTPRAPSPPAPMAHAMSTESDYMAHEMSTMAPTSSNREAVGWFADLAANQTTPQHEHLPSMAEESEEEHASVPQIHVDSAQENDPMQDIDQSVEFQVRSLYQYEGQRAEDLSFSESLLLTAHPSKSGGDWWYGTTVRDGKKGFFPKTYVEQVTTVKAKALYSYDGTNSEELSFSEGDNLAIVDHGDSDWWKAERGGVVFIVPAAYLEIVDGACDLPTIFDPVAVAASIRKRITPEPVWAWATPTNQVSHGVADSADDDADDDTDDEDESDWDSDEDSDFFTATESESSGEDEEQTEEQRRAEREARALERQRVLEAAGLIVTKTDRKPPPRPARKKSVRKRRPAPAVPMDRPRTGTGEDPALDLHAEPDHELDARENSLRLDDAYERYEAFKNSSPNMNRLSMASVDTTISFGSSAPSPSPSVTILGSPLAEADGRSHSSHFLHFFGRNKTPANDGEAPSRPVISGPIPIGDKELATSAAADSGFGSSWASLIDKSVLEEIPTQERKRQEAIFELITTEAAYVRDLQLIVEVFYSALLPILDEKAITVIFANVEDILLTNTTFLSSLENRQKECRLYIDKIGDLLKNNMSNMGIYLEYCINQANAIKVLQSLRQSNPDLASCLQRLRDGPAVRNLDLSSYLLVPSNAKNHPLPSADQTSRDRASAHLETCVLTNFQILHYSEVAEEREQIEAALEVSEKVLRHINESIRDQEGKERLRVISRNLWIGEGRLDLTAPTRNMGTRKLLKEGPLSKCKSGRRLRAFLCSDILVLTDEHAKTLYRMPIPLSEIQIQEVPGWRDDLAFQIALAYPRGGDKINLKATSARDCQVWMQSLERASRKCREAEKSASQRR</sequence>
<organism evidence="1 2">
    <name type="scientific">Phlebia brevispora</name>
    <dbReference type="NCBI Taxonomy" id="194682"/>
    <lineage>
        <taxon>Eukaryota</taxon>
        <taxon>Fungi</taxon>
        <taxon>Dikarya</taxon>
        <taxon>Basidiomycota</taxon>
        <taxon>Agaricomycotina</taxon>
        <taxon>Agaricomycetes</taxon>
        <taxon>Polyporales</taxon>
        <taxon>Meruliaceae</taxon>
        <taxon>Phlebia</taxon>
    </lineage>
</organism>
<evidence type="ECO:0000313" key="1">
    <source>
        <dbReference type="EMBL" id="KAJ3537063.1"/>
    </source>
</evidence>
<reference evidence="1" key="1">
    <citation type="submission" date="2022-07" db="EMBL/GenBank/DDBJ databases">
        <title>Genome Sequence of Phlebia brevispora.</title>
        <authorList>
            <person name="Buettner E."/>
        </authorList>
    </citation>
    <scope>NUCLEOTIDE SEQUENCE</scope>
    <source>
        <strain evidence="1">MPL23</strain>
    </source>
</reference>
<keyword evidence="2" id="KW-1185">Reference proteome</keyword>
<accession>A0ACC1SCX2</accession>
<protein>
    <submittedName>
        <fullName evidence="1">Uncharacterized protein</fullName>
    </submittedName>
</protein>
<proteinExistence type="predicted"/>